<gene>
    <name evidence="1" type="ORF">C1H46_020180</name>
</gene>
<organism evidence="1 2">
    <name type="scientific">Malus baccata</name>
    <name type="common">Siberian crab apple</name>
    <name type="synonym">Pyrus baccata</name>
    <dbReference type="NCBI Taxonomy" id="106549"/>
    <lineage>
        <taxon>Eukaryota</taxon>
        <taxon>Viridiplantae</taxon>
        <taxon>Streptophyta</taxon>
        <taxon>Embryophyta</taxon>
        <taxon>Tracheophyta</taxon>
        <taxon>Spermatophyta</taxon>
        <taxon>Magnoliopsida</taxon>
        <taxon>eudicotyledons</taxon>
        <taxon>Gunneridae</taxon>
        <taxon>Pentapetalae</taxon>
        <taxon>rosids</taxon>
        <taxon>fabids</taxon>
        <taxon>Rosales</taxon>
        <taxon>Rosaceae</taxon>
        <taxon>Amygdaloideae</taxon>
        <taxon>Maleae</taxon>
        <taxon>Malus</taxon>
    </lineage>
</organism>
<dbReference type="Proteomes" id="UP000315295">
    <property type="component" value="Unassembled WGS sequence"/>
</dbReference>
<evidence type="ECO:0008006" key="3">
    <source>
        <dbReference type="Google" id="ProtNLM"/>
    </source>
</evidence>
<protein>
    <recommendedName>
        <fullName evidence="3">RNase H type-1 domain-containing protein</fullName>
    </recommendedName>
</protein>
<accession>A0A540M6B4</accession>
<dbReference type="AlphaFoldDB" id="A0A540M6B4"/>
<evidence type="ECO:0000313" key="2">
    <source>
        <dbReference type="Proteomes" id="UP000315295"/>
    </source>
</evidence>
<keyword evidence="2" id="KW-1185">Reference proteome</keyword>
<sequence length="56" mass="6513">MVCPPLGDTRSFLPLIAHIEMRHIRREANQAAHRLARARIGRHCDVLWFEDPPDLI</sequence>
<proteinExistence type="predicted"/>
<name>A0A540M6B4_MALBA</name>
<dbReference type="EMBL" id="VIEB01000348">
    <property type="protein sequence ID" value="TQD94228.1"/>
    <property type="molecule type" value="Genomic_DNA"/>
</dbReference>
<comment type="caution">
    <text evidence="1">The sequence shown here is derived from an EMBL/GenBank/DDBJ whole genome shotgun (WGS) entry which is preliminary data.</text>
</comment>
<reference evidence="1 2" key="1">
    <citation type="journal article" date="2019" name="G3 (Bethesda)">
        <title>Sequencing of a Wild Apple (Malus baccata) Genome Unravels the Differences Between Cultivated and Wild Apple Species Regarding Disease Resistance and Cold Tolerance.</title>
        <authorList>
            <person name="Chen X."/>
        </authorList>
    </citation>
    <scope>NUCLEOTIDE SEQUENCE [LARGE SCALE GENOMIC DNA]</scope>
    <source>
        <strain evidence="2">cv. Shandingzi</strain>
        <tissue evidence="1">Leaves</tissue>
    </source>
</reference>
<evidence type="ECO:0000313" key="1">
    <source>
        <dbReference type="EMBL" id="TQD94228.1"/>
    </source>
</evidence>